<accession>A0A0E1VSC9</accession>
<dbReference type="HOGENOM" id="CLU_069253_0_4_4"/>
<sequence length="240" mass="26467">MNAGACHRSRDRGNRGDQLGDARPCKLTVECWFDFVCPWCWIGKRHLHAAVDALRALRPDVRAEIVWHPYRLLPDVPRGGLPYDAFYRARLGGGDAVDARRAQVRQAGREAHLEFAFERIRTMPNTHAAHAFVDAAADAAHAARVDVDAMIERIFAAFFAHGRDIGDIATLECIALESGLPQHTLPSRLGRLPPRSPRPLGVAHRDIAGVPAFRFGGRETLSGARSPAVLLHAMLRSLRA</sequence>
<dbReference type="Proteomes" id="UP000001812">
    <property type="component" value="Chromosome II"/>
</dbReference>
<dbReference type="PANTHER" id="PTHR13887:SF41">
    <property type="entry name" value="THIOREDOXIN SUPERFAMILY PROTEIN"/>
    <property type="match status" value="1"/>
</dbReference>
<protein>
    <submittedName>
        <fullName evidence="2">Thioredoxin domain protein</fullName>
    </submittedName>
</protein>
<evidence type="ECO:0000259" key="1">
    <source>
        <dbReference type="Pfam" id="PF01323"/>
    </source>
</evidence>
<dbReference type="AlphaFoldDB" id="A0A0E1VSC9"/>
<name>A0A0E1VSC9_BURPE</name>
<dbReference type="InterPro" id="IPR036249">
    <property type="entry name" value="Thioredoxin-like_sf"/>
</dbReference>
<feature type="domain" description="DSBA-like thioredoxin" evidence="1">
    <location>
        <begin position="28"/>
        <end position="180"/>
    </location>
</feature>
<reference evidence="2" key="1">
    <citation type="submission" date="2009-05" db="EMBL/GenBank/DDBJ databases">
        <authorList>
            <person name="Harkins D.M."/>
            <person name="DeShazer D."/>
            <person name="Woods D.E."/>
            <person name="Brinkac L.M."/>
            <person name="Brown K.A."/>
            <person name="Hung G.C."/>
            <person name="Tuanyok A."/>
            <person name="Zhang B."/>
            <person name="Nierman W.C."/>
        </authorList>
    </citation>
    <scope>NUCLEOTIDE SEQUENCE [LARGE SCALE GENOMIC DNA]</scope>
    <source>
        <strain evidence="2">1710a</strain>
    </source>
</reference>
<dbReference type="Gene3D" id="3.40.30.10">
    <property type="entry name" value="Glutaredoxin"/>
    <property type="match status" value="1"/>
</dbReference>
<proteinExistence type="predicted"/>
<evidence type="ECO:0000313" key="2">
    <source>
        <dbReference type="EMBL" id="EET02871.1"/>
    </source>
</evidence>
<gene>
    <name evidence="2" type="ORF">BURPS1710A_A2405</name>
</gene>
<organism evidence="2">
    <name type="scientific">Burkholderia pseudomallei 1710a</name>
    <dbReference type="NCBI Taxonomy" id="320371"/>
    <lineage>
        <taxon>Bacteria</taxon>
        <taxon>Pseudomonadati</taxon>
        <taxon>Pseudomonadota</taxon>
        <taxon>Betaproteobacteria</taxon>
        <taxon>Burkholderiales</taxon>
        <taxon>Burkholderiaceae</taxon>
        <taxon>Burkholderia</taxon>
        <taxon>pseudomallei group</taxon>
    </lineage>
</organism>
<dbReference type="SUPFAM" id="SSF52833">
    <property type="entry name" value="Thioredoxin-like"/>
    <property type="match status" value="1"/>
</dbReference>
<dbReference type="PANTHER" id="PTHR13887">
    <property type="entry name" value="GLUTATHIONE S-TRANSFERASE KAPPA"/>
    <property type="match status" value="1"/>
</dbReference>
<dbReference type="RefSeq" id="WP_004529506.1">
    <property type="nucleotide sequence ID" value="NZ_CM000833.1"/>
</dbReference>
<dbReference type="Pfam" id="PF01323">
    <property type="entry name" value="DSBA"/>
    <property type="match status" value="1"/>
</dbReference>
<dbReference type="GO" id="GO:0016491">
    <property type="term" value="F:oxidoreductase activity"/>
    <property type="evidence" value="ECO:0007669"/>
    <property type="project" value="InterPro"/>
</dbReference>
<dbReference type="CDD" id="cd03024">
    <property type="entry name" value="DsbA_FrnE"/>
    <property type="match status" value="1"/>
</dbReference>
<dbReference type="InterPro" id="IPR001853">
    <property type="entry name" value="DSBA-like_thioredoxin_dom"/>
</dbReference>
<dbReference type="EMBL" id="CM000833">
    <property type="protein sequence ID" value="EET02871.1"/>
    <property type="molecule type" value="Genomic_DNA"/>
</dbReference>